<feature type="binding site" evidence="6">
    <location>
        <begin position="163"/>
        <end position="166"/>
    </location>
    <ligand>
        <name>spermidine</name>
        <dbReference type="ChEBI" id="CHEBI:57834"/>
    </ligand>
</feature>
<name>A0A411YYC0_9RHOB</name>
<dbReference type="GO" id="GO:0015846">
    <property type="term" value="P:polyamine transport"/>
    <property type="evidence" value="ECO:0007669"/>
    <property type="project" value="InterPro"/>
</dbReference>
<dbReference type="PRINTS" id="PR00909">
    <property type="entry name" value="SPERMDNBNDNG"/>
</dbReference>
<accession>A0A411YYC0</accession>
<keyword evidence="4 5" id="KW-0574">Periplasm</keyword>
<dbReference type="InterPro" id="IPR006059">
    <property type="entry name" value="SBP"/>
</dbReference>
<keyword evidence="9" id="KW-1185">Reference proteome</keyword>
<dbReference type="SUPFAM" id="SSF53850">
    <property type="entry name" value="Periplasmic binding protein-like II"/>
    <property type="match status" value="1"/>
</dbReference>
<comment type="similarity">
    <text evidence="5">Belongs to the bacterial solute-binding protein PotD/PotF family.</text>
</comment>
<sequence length="341" mass="36978">MNTKATGLAFTLSLMAGAAAAEGSLALYNWGDYINPDVLTKFTEETGIAVTLDTYSSNEEMLAKIQAGATGYDIVFPSVHMNDIMIKLNLLEKTGINAHPDFARIDPAFLRAKEDPASEYCLPYAWGTVGIFYNEDVTGPITSWADFFAVPEKTGAKITLLDDMREVIAIGSIMTGTPVNSADPEAVKAATDYVLSHKAAISAFTYEVPPLLSSGDIAAGQFFVGGNVFFTETPNIKYIIPAEGGTMYQENICVLASAPNKQNAQKFMEFYLRPEIAALNVAQQFNGTPNLPANALTPEFIKANPNINVPAETMARLQIFEDIGAALRVYDRAWNTIRTAQ</sequence>
<gene>
    <name evidence="8" type="ORF">D1012_18260</name>
</gene>
<dbReference type="Proteomes" id="UP000284547">
    <property type="component" value="Unassembled WGS sequence"/>
</dbReference>
<evidence type="ECO:0000256" key="6">
    <source>
        <dbReference type="PIRSR" id="PIRSR019574-1"/>
    </source>
</evidence>
<evidence type="ECO:0000256" key="4">
    <source>
        <dbReference type="ARBA" id="ARBA00022764"/>
    </source>
</evidence>
<dbReference type="Pfam" id="PF13416">
    <property type="entry name" value="SBP_bac_8"/>
    <property type="match status" value="1"/>
</dbReference>
<feature type="signal peptide" evidence="7">
    <location>
        <begin position="1"/>
        <end position="20"/>
    </location>
</feature>
<evidence type="ECO:0000256" key="3">
    <source>
        <dbReference type="ARBA" id="ARBA00022729"/>
    </source>
</evidence>
<proteinExistence type="inferred from homology"/>
<dbReference type="GO" id="GO:0019808">
    <property type="term" value="F:polyamine binding"/>
    <property type="evidence" value="ECO:0007669"/>
    <property type="project" value="InterPro"/>
</dbReference>
<dbReference type="OrthoDB" id="9769319at2"/>
<evidence type="ECO:0000256" key="7">
    <source>
        <dbReference type="SAM" id="SignalP"/>
    </source>
</evidence>
<keyword evidence="2 5" id="KW-0813">Transport</keyword>
<dbReference type="RefSeq" id="WP_118155560.1">
    <property type="nucleotide sequence ID" value="NZ_QWEY01000012.1"/>
</dbReference>
<dbReference type="EMBL" id="QWEY01000012">
    <property type="protein sequence ID" value="RGP35735.1"/>
    <property type="molecule type" value="Genomic_DNA"/>
</dbReference>
<organism evidence="8 9">
    <name type="scientific">Pseudotabrizicola alkalilacus</name>
    <dbReference type="NCBI Taxonomy" id="2305252"/>
    <lineage>
        <taxon>Bacteria</taxon>
        <taxon>Pseudomonadati</taxon>
        <taxon>Pseudomonadota</taxon>
        <taxon>Alphaproteobacteria</taxon>
        <taxon>Rhodobacterales</taxon>
        <taxon>Paracoccaceae</taxon>
        <taxon>Pseudotabrizicola</taxon>
    </lineage>
</organism>
<evidence type="ECO:0000256" key="2">
    <source>
        <dbReference type="ARBA" id="ARBA00022448"/>
    </source>
</evidence>
<dbReference type="PANTHER" id="PTHR30222">
    <property type="entry name" value="SPERMIDINE/PUTRESCINE-BINDING PERIPLASMIC PROTEIN"/>
    <property type="match status" value="1"/>
</dbReference>
<dbReference type="Gene3D" id="3.40.190.10">
    <property type="entry name" value="Periplasmic binding protein-like II"/>
    <property type="match status" value="2"/>
</dbReference>
<dbReference type="PANTHER" id="PTHR30222:SF17">
    <property type="entry name" value="SPERMIDINE_PUTRESCINE-BINDING PERIPLASMIC PROTEIN"/>
    <property type="match status" value="1"/>
</dbReference>
<comment type="function">
    <text evidence="5">Required for the activity of the bacterial periplasmic transport system of putrescine.</text>
</comment>
<evidence type="ECO:0000313" key="8">
    <source>
        <dbReference type="EMBL" id="RGP35735.1"/>
    </source>
</evidence>
<evidence type="ECO:0000256" key="5">
    <source>
        <dbReference type="PIRNR" id="PIRNR019574"/>
    </source>
</evidence>
<dbReference type="CDD" id="cd13590">
    <property type="entry name" value="PBP2_PotD_PotF_like"/>
    <property type="match status" value="1"/>
</dbReference>
<reference evidence="8 9" key="1">
    <citation type="submission" date="2018-08" db="EMBL/GenBank/DDBJ databases">
        <title>Flavobacterium tibetense sp. nov., isolated from a wetland YonghuCo on Tibetan Plateau.</title>
        <authorList>
            <person name="Phurbu D."/>
            <person name="Lu H."/>
            <person name="Xing P."/>
        </authorList>
    </citation>
    <scope>NUCLEOTIDE SEQUENCE [LARGE SCALE GENOMIC DNA]</scope>
    <source>
        <strain evidence="8 9">DJC</strain>
    </source>
</reference>
<dbReference type="AlphaFoldDB" id="A0A411YYC0"/>
<dbReference type="GO" id="GO:0042597">
    <property type="term" value="C:periplasmic space"/>
    <property type="evidence" value="ECO:0007669"/>
    <property type="project" value="UniProtKB-SubCell"/>
</dbReference>
<evidence type="ECO:0000313" key="9">
    <source>
        <dbReference type="Proteomes" id="UP000284547"/>
    </source>
</evidence>
<keyword evidence="3 7" id="KW-0732">Signal</keyword>
<comment type="subcellular location">
    <subcellularLocation>
        <location evidence="1 5">Periplasm</location>
    </subcellularLocation>
</comment>
<feature type="chain" id="PRO_5019473640" description="Putrescine-binding periplasmic protein" evidence="7">
    <location>
        <begin position="21"/>
        <end position="341"/>
    </location>
</feature>
<evidence type="ECO:0000256" key="1">
    <source>
        <dbReference type="ARBA" id="ARBA00004418"/>
    </source>
</evidence>
<protein>
    <recommendedName>
        <fullName evidence="5">Putrescine-binding periplasmic protein</fullName>
    </recommendedName>
</protein>
<dbReference type="PIRSF" id="PIRSF019574">
    <property type="entry name" value="Periplasmic_polyamine_BP"/>
    <property type="match status" value="1"/>
</dbReference>
<comment type="caution">
    <text evidence="8">The sequence shown here is derived from an EMBL/GenBank/DDBJ whole genome shotgun (WGS) entry which is preliminary data.</text>
</comment>
<dbReference type="InterPro" id="IPR001188">
    <property type="entry name" value="Sperm_putr-bd"/>
</dbReference>